<keyword evidence="6" id="KW-0472">Membrane</keyword>
<dbReference type="EMBL" id="SGXC01000003">
    <property type="protein sequence ID" value="RZS78924.1"/>
    <property type="molecule type" value="Genomic_DNA"/>
</dbReference>
<feature type="region of interest" description="Disordered" evidence="5">
    <location>
        <begin position="469"/>
        <end position="493"/>
    </location>
</feature>
<organism evidence="7 8">
    <name type="scientific">Pigmentiphaga kullae</name>
    <dbReference type="NCBI Taxonomy" id="151784"/>
    <lineage>
        <taxon>Bacteria</taxon>
        <taxon>Pseudomonadati</taxon>
        <taxon>Pseudomonadota</taxon>
        <taxon>Betaproteobacteria</taxon>
        <taxon>Burkholderiales</taxon>
        <taxon>Alcaligenaceae</taxon>
        <taxon>Pigmentiphaga</taxon>
    </lineage>
</organism>
<evidence type="ECO:0000256" key="5">
    <source>
        <dbReference type="SAM" id="MobiDB-lite"/>
    </source>
</evidence>
<dbReference type="SUPFAM" id="SSF58113">
    <property type="entry name" value="Apolipoprotein A-I"/>
    <property type="match status" value="1"/>
</dbReference>
<dbReference type="RefSeq" id="WP_130361860.1">
    <property type="nucleotide sequence ID" value="NZ_SGXC01000003.1"/>
</dbReference>
<keyword evidence="3" id="KW-0175">Coiled coil</keyword>
<keyword evidence="6" id="KW-0812">Transmembrane</keyword>
<comment type="caution">
    <text evidence="7">The sequence shown here is derived from an EMBL/GenBank/DDBJ whole genome shotgun (WGS) entry which is preliminary data.</text>
</comment>
<dbReference type="OrthoDB" id="9765111at2"/>
<dbReference type="Proteomes" id="UP000292445">
    <property type="component" value="Unassembled WGS sequence"/>
</dbReference>
<keyword evidence="6" id="KW-1133">Transmembrane helix</keyword>
<dbReference type="Pfam" id="PF02646">
    <property type="entry name" value="RmuC"/>
    <property type="match status" value="1"/>
</dbReference>
<dbReference type="InterPro" id="IPR003798">
    <property type="entry name" value="DNA_recombination_RmuC"/>
</dbReference>
<evidence type="ECO:0000313" key="8">
    <source>
        <dbReference type="Proteomes" id="UP000292445"/>
    </source>
</evidence>
<dbReference type="GO" id="GO:0006310">
    <property type="term" value="P:DNA recombination"/>
    <property type="evidence" value="ECO:0007669"/>
    <property type="project" value="UniProtKB-KW"/>
</dbReference>
<keyword evidence="4" id="KW-0233">DNA recombination</keyword>
<reference evidence="7 8" key="1">
    <citation type="submission" date="2019-02" db="EMBL/GenBank/DDBJ databases">
        <title>Genomic Encyclopedia of Type Strains, Phase IV (KMG-IV): sequencing the most valuable type-strain genomes for metagenomic binning, comparative biology and taxonomic classification.</title>
        <authorList>
            <person name="Goeker M."/>
        </authorList>
    </citation>
    <scope>NUCLEOTIDE SEQUENCE [LARGE SCALE GENOMIC DNA]</scope>
    <source>
        <strain evidence="7 8">K24</strain>
    </source>
</reference>
<gene>
    <name evidence="7" type="ORF">EV675_5581</name>
</gene>
<feature type="transmembrane region" description="Helical" evidence="6">
    <location>
        <begin position="6"/>
        <end position="25"/>
    </location>
</feature>
<comment type="function">
    <text evidence="1">Involved in DNA recombination.</text>
</comment>
<dbReference type="PANTHER" id="PTHR30563">
    <property type="entry name" value="DNA RECOMBINATION PROTEIN RMUC"/>
    <property type="match status" value="1"/>
</dbReference>
<feature type="compositionally biased region" description="Acidic residues" evidence="5">
    <location>
        <begin position="477"/>
        <end position="493"/>
    </location>
</feature>
<keyword evidence="8" id="KW-1185">Reference proteome</keyword>
<protein>
    <submittedName>
        <fullName evidence="7">DNA recombination protein RmuC</fullName>
    </submittedName>
</protein>
<evidence type="ECO:0000256" key="6">
    <source>
        <dbReference type="SAM" id="Phobius"/>
    </source>
</evidence>
<name>A0A4Q7NA66_9BURK</name>
<comment type="similarity">
    <text evidence="2">Belongs to the RmuC family.</text>
</comment>
<evidence type="ECO:0000256" key="3">
    <source>
        <dbReference type="ARBA" id="ARBA00023054"/>
    </source>
</evidence>
<dbReference type="PANTHER" id="PTHR30563:SF0">
    <property type="entry name" value="DNA RECOMBINATION PROTEIN RMUC"/>
    <property type="match status" value="1"/>
</dbReference>
<dbReference type="AlphaFoldDB" id="A0A4Q7NA66"/>
<evidence type="ECO:0000256" key="1">
    <source>
        <dbReference type="ARBA" id="ARBA00003416"/>
    </source>
</evidence>
<evidence type="ECO:0000256" key="4">
    <source>
        <dbReference type="ARBA" id="ARBA00023172"/>
    </source>
</evidence>
<accession>A0A4Q7NA66</accession>
<dbReference type="Gene3D" id="1.20.120.20">
    <property type="entry name" value="Apolipoprotein"/>
    <property type="match status" value="1"/>
</dbReference>
<sequence>MTEYLLWGSAVAAVLAALFALLALLRKPGADPRLDQILAEQERLERALRADITESQRGLRSELAESTRGLRTELGQTLAQGMQALGGQQAQQAQVLNQQLDAFAQNLTTLTAQLQERFEALRISLTRDAAANRDESAQALQRFADRFSEQLRVLTEANERRMAEVRTTVEQRLKDMQTDNSVKLEEMRRTVDEKLHATLEQRLGESFKLVSDRLEAVHKGLGEMQSLAAGVGDLKRVLTNVKTRGTWGEVQLGMLIEQTMTPAQYARNIKPVPGSDELVEFAIRLPGRGDDAVPVWLPIDAKFPKEEYERLVDAQERADLDAVRAAGQAFERGVELEGRRIGSKYIAPPHTTDFAIMFLPTEGLYAEVLRRAGLMDKLHALRINVAGPSTLAALLNSLQMGFRTLAIEQRSSEVWKVLGAVKSEFGKFGDALASVKKTLETASNKIGQTEVRTRAMLRNLKTVEALPEGETRQLLGTEDDNLAADEADGEAEN</sequence>
<evidence type="ECO:0000256" key="2">
    <source>
        <dbReference type="ARBA" id="ARBA00009840"/>
    </source>
</evidence>
<proteinExistence type="inferred from homology"/>
<evidence type="ECO:0000313" key="7">
    <source>
        <dbReference type="EMBL" id="RZS78924.1"/>
    </source>
</evidence>